<protein>
    <submittedName>
        <fullName evidence="1">Uncharacterized protein</fullName>
    </submittedName>
</protein>
<dbReference type="OrthoDB" id="344773at2"/>
<name>V6IB35_9LEPT</name>
<evidence type="ECO:0000313" key="1">
    <source>
        <dbReference type="EMBL" id="EQA61263.1"/>
    </source>
</evidence>
<dbReference type="Proteomes" id="UP000018747">
    <property type="component" value="Unassembled WGS sequence"/>
</dbReference>
<organism evidence="1 2">
    <name type="scientific">Leptospira alexanderi serovar Manhao 3 str. L 60</name>
    <dbReference type="NCBI Taxonomy" id="1049759"/>
    <lineage>
        <taxon>Bacteria</taxon>
        <taxon>Pseudomonadati</taxon>
        <taxon>Spirochaetota</taxon>
        <taxon>Spirochaetia</taxon>
        <taxon>Leptospirales</taxon>
        <taxon>Leptospiraceae</taxon>
        <taxon>Leptospira</taxon>
    </lineage>
</organism>
<dbReference type="RefSeq" id="WP_010578299.1">
    <property type="nucleotide sequence ID" value="NZ_AHMT02000052.1"/>
</dbReference>
<dbReference type="AlphaFoldDB" id="V6IB35"/>
<gene>
    <name evidence="1" type="ORF">LEP1GSC062_1460</name>
</gene>
<reference evidence="1" key="1">
    <citation type="submission" date="2013-05" db="EMBL/GenBank/DDBJ databases">
        <authorList>
            <person name="Harkins D.M."/>
            <person name="Durkin A.S."/>
            <person name="Brinkac L.M."/>
            <person name="Haft D.H."/>
            <person name="Selengut J.D."/>
            <person name="Sanka R."/>
            <person name="DePew J."/>
            <person name="Purushe J."/>
            <person name="Hartskeerl R.A."/>
            <person name="Ahmed A."/>
            <person name="van der Linden H."/>
            <person name="Goris M.G.A."/>
            <person name="Vinetz J.M."/>
            <person name="Sutton G.G."/>
            <person name="Nierman W.C."/>
            <person name="Fouts D.E."/>
        </authorList>
    </citation>
    <scope>NUCLEOTIDE SEQUENCE [LARGE SCALE GENOMIC DNA]</scope>
    <source>
        <strain evidence="1">L 60</strain>
    </source>
</reference>
<sequence>MDRKQHALRTRSVGSRSAWYSGYSHSRGNFFSHSSENAATASIDWTDLGTKSFAASCNQFGDPFGDGRTHIQKILPTTKLIVEVHFSEDVNGGNLEVTRQGISIPGNLTFPDARTARFESNDTADFSFRFPYSATASGFTRTGNATAISPVTWRFRSNFSGTAQANSTLTEICNPVNGKNQCTVTAVQKLTEEIQDLTRQNDLGYFFSDLFYFDSGGNQYGLFATECMNMIAISAKAQSKEFWFLETSLTLPDIPTIPKAGRYGIDSMTVADTANFDGLAPIQVTVFEKK</sequence>
<accession>V6IB35</accession>
<comment type="caution">
    <text evidence="1">The sequence shown here is derived from an EMBL/GenBank/DDBJ whole genome shotgun (WGS) entry which is preliminary data.</text>
</comment>
<proteinExistence type="predicted"/>
<evidence type="ECO:0000313" key="2">
    <source>
        <dbReference type="Proteomes" id="UP000018747"/>
    </source>
</evidence>
<dbReference type="EMBL" id="AHMT02000052">
    <property type="protein sequence ID" value="EQA61263.1"/>
    <property type="molecule type" value="Genomic_DNA"/>
</dbReference>
<keyword evidence="2" id="KW-1185">Reference proteome</keyword>